<comment type="caution">
    <text evidence="2">The sequence shown here is derived from an EMBL/GenBank/DDBJ whole genome shotgun (WGS) entry which is preliminary data.</text>
</comment>
<gene>
    <name evidence="2" type="ORF">LEA_14284</name>
</gene>
<keyword evidence="1 2" id="KW-0812">Transmembrane</keyword>
<protein>
    <submittedName>
        <fullName evidence="2">Protein containing DUF304, prokaryotic transmembrane adjacent region</fullName>
    </submittedName>
</protein>
<keyword evidence="1" id="KW-0472">Membrane</keyword>
<sequence length="301" mass="33924">RRVDYMELYRIVDFQEHQSLLQQLCGLKTVVILSTDRNSPKLDLIGIRRGNDIVAIIRERVEINKRKRESMRLRIISIWVVFVLAGLLPQLAKAQVAASNPLEWAALAEGNELINGQIDKQIKGQTQTALMQNSIAAEFNRIHEWEKQYNSYLKTANGYASSLKACTHLYNDGVRIFLTLGKLGKAIGDNPQGIVASMNMNNLYIETATELVSVFTLLNDAVAKGGTENMLTGAERSKTLWALNDQLAAFSRKLHLLYLSLRYYTLNDVWNNITAGMIDRSNGEVARLAMSRWRRAAAIAR</sequence>
<proteinExistence type="predicted"/>
<evidence type="ECO:0000313" key="2">
    <source>
        <dbReference type="EMBL" id="EKC57588.1"/>
    </source>
</evidence>
<feature type="non-terminal residue" evidence="2">
    <location>
        <position position="1"/>
    </location>
</feature>
<reference evidence="2" key="1">
    <citation type="journal article" date="2013" name="Environ. Microbiol.">
        <title>Microbiota from the distal guts of lean and obese adolescents exhibit partial functional redundancy besides clear differences in community structure.</title>
        <authorList>
            <person name="Ferrer M."/>
            <person name="Ruiz A."/>
            <person name="Lanza F."/>
            <person name="Haange S.B."/>
            <person name="Oberbach A."/>
            <person name="Till H."/>
            <person name="Bargiela R."/>
            <person name="Campoy C."/>
            <person name="Segura M.T."/>
            <person name="Richter M."/>
            <person name="von Bergen M."/>
            <person name="Seifert J."/>
            <person name="Suarez A."/>
        </authorList>
    </citation>
    <scope>NUCLEOTIDE SEQUENCE</scope>
</reference>
<accession>K1SJ82</accession>
<organism evidence="2">
    <name type="scientific">human gut metagenome</name>
    <dbReference type="NCBI Taxonomy" id="408170"/>
    <lineage>
        <taxon>unclassified sequences</taxon>
        <taxon>metagenomes</taxon>
        <taxon>organismal metagenomes</taxon>
    </lineage>
</organism>
<name>K1SJ82_9ZZZZ</name>
<evidence type="ECO:0000256" key="1">
    <source>
        <dbReference type="SAM" id="Phobius"/>
    </source>
</evidence>
<feature type="transmembrane region" description="Helical" evidence="1">
    <location>
        <begin position="73"/>
        <end position="92"/>
    </location>
</feature>
<dbReference type="AlphaFoldDB" id="K1SJ82"/>
<keyword evidence="1" id="KW-1133">Transmembrane helix</keyword>
<dbReference type="EMBL" id="AJWY01009706">
    <property type="protein sequence ID" value="EKC57588.1"/>
    <property type="molecule type" value="Genomic_DNA"/>
</dbReference>